<dbReference type="AlphaFoldDB" id="A0A2C5ZLW6"/>
<gene>
    <name evidence="2" type="ORF">CDD82_7138</name>
</gene>
<feature type="compositionally biased region" description="Basic and acidic residues" evidence="1">
    <location>
        <begin position="48"/>
        <end position="71"/>
    </location>
</feature>
<protein>
    <submittedName>
        <fullName evidence="2">Uncharacterized protein</fullName>
    </submittedName>
</protein>
<organism evidence="2 3">
    <name type="scientific">Ophiocordyceps australis</name>
    <dbReference type="NCBI Taxonomy" id="1399860"/>
    <lineage>
        <taxon>Eukaryota</taxon>
        <taxon>Fungi</taxon>
        <taxon>Dikarya</taxon>
        <taxon>Ascomycota</taxon>
        <taxon>Pezizomycotina</taxon>
        <taxon>Sordariomycetes</taxon>
        <taxon>Hypocreomycetidae</taxon>
        <taxon>Hypocreales</taxon>
        <taxon>Ophiocordycipitaceae</taxon>
        <taxon>Ophiocordyceps</taxon>
    </lineage>
</organism>
<name>A0A2C5ZLW6_9HYPO</name>
<comment type="caution">
    <text evidence="2">The sequence shown here is derived from an EMBL/GenBank/DDBJ whole genome shotgun (WGS) entry which is preliminary data.</text>
</comment>
<evidence type="ECO:0000256" key="1">
    <source>
        <dbReference type="SAM" id="MobiDB-lite"/>
    </source>
</evidence>
<accession>A0A2C5ZLW6</accession>
<feature type="region of interest" description="Disordered" evidence="1">
    <location>
        <begin position="48"/>
        <end position="79"/>
    </location>
</feature>
<dbReference type="EMBL" id="NJEU01000080">
    <property type="protein sequence ID" value="PHH82057.1"/>
    <property type="molecule type" value="Genomic_DNA"/>
</dbReference>
<evidence type="ECO:0000313" key="3">
    <source>
        <dbReference type="Proteomes" id="UP000224854"/>
    </source>
</evidence>
<reference evidence="2 3" key="1">
    <citation type="submission" date="2017-06" db="EMBL/GenBank/DDBJ databases">
        <title>Ant-infecting Ophiocordyceps genomes reveal a high diversity of potential behavioral manipulation genes and a possible major role for enterotoxins.</title>
        <authorList>
            <person name="De Bekker C."/>
            <person name="Evans H.C."/>
            <person name="Brachmann A."/>
            <person name="Hughes D.P."/>
        </authorList>
    </citation>
    <scope>NUCLEOTIDE SEQUENCE [LARGE SCALE GENOMIC DNA]</scope>
    <source>
        <strain evidence="2 3">1348a</strain>
    </source>
</reference>
<sequence>MMKVVCKACYEELRVSDSAVACPGRRSSGRRSSGIGEGTCAWERHERAREIERDGGGGAGKESEALFEERNGSQVKHKWSRTWTTGAAVHGEDMHVARRAGRALVPAAYLHCRVEFLWVVRDPGPWRDAGRAKPGRRRQAGGAAV</sequence>
<proteinExistence type="predicted"/>
<keyword evidence="3" id="KW-1185">Reference proteome</keyword>
<dbReference type="Proteomes" id="UP000224854">
    <property type="component" value="Unassembled WGS sequence"/>
</dbReference>
<evidence type="ECO:0000313" key="2">
    <source>
        <dbReference type="EMBL" id="PHH82057.1"/>
    </source>
</evidence>